<proteinExistence type="inferred from homology"/>
<name>A0ABV1BVN9_9FIRM</name>
<dbReference type="Pfam" id="PF03062">
    <property type="entry name" value="MBOAT"/>
    <property type="match status" value="1"/>
</dbReference>
<evidence type="ECO:0000256" key="3">
    <source>
        <dbReference type="ARBA" id="ARBA00022475"/>
    </source>
</evidence>
<evidence type="ECO:0000256" key="8">
    <source>
        <dbReference type="SAM" id="Phobius"/>
    </source>
</evidence>
<keyword evidence="6 7" id="KW-0472">Membrane</keyword>
<organism evidence="9 10">
    <name type="scientific">[Lactobacillus] rogosae</name>
    <dbReference type="NCBI Taxonomy" id="706562"/>
    <lineage>
        <taxon>Bacteria</taxon>
        <taxon>Bacillati</taxon>
        <taxon>Bacillota</taxon>
        <taxon>Clostridia</taxon>
        <taxon>Lachnospirales</taxon>
        <taxon>Lachnospiraceae</taxon>
        <taxon>Lachnospira</taxon>
    </lineage>
</organism>
<evidence type="ECO:0000256" key="4">
    <source>
        <dbReference type="ARBA" id="ARBA00022692"/>
    </source>
</evidence>
<comment type="similarity">
    <text evidence="2 7">Belongs to the membrane-bound acyltransferase family.</text>
</comment>
<evidence type="ECO:0000313" key="9">
    <source>
        <dbReference type="EMBL" id="MEQ2379817.1"/>
    </source>
</evidence>
<protein>
    <submittedName>
        <fullName evidence="9">MBOAT family O-acyltransferase</fullName>
        <ecNumber evidence="9">2.3.-.-</ecNumber>
    </submittedName>
</protein>
<feature type="transmembrane region" description="Helical" evidence="8">
    <location>
        <begin position="346"/>
        <end position="364"/>
    </location>
</feature>
<dbReference type="RefSeq" id="WP_022502968.1">
    <property type="nucleotide sequence ID" value="NZ_JBBMER010000005.1"/>
</dbReference>
<dbReference type="Proteomes" id="UP001442364">
    <property type="component" value="Unassembled WGS sequence"/>
</dbReference>
<gene>
    <name evidence="9" type="ORF">WMO14_07980</name>
</gene>
<dbReference type="InterPro" id="IPR024194">
    <property type="entry name" value="Ac/AlaTfrase_AlgI/DltB"/>
</dbReference>
<keyword evidence="4 8" id="KW-0812">Transmembrane</keyword>
<evidence type="ECO:0000256" key="5">
    <source>
        <dbReference type="ARBA" id="ARBA00022989"/>
    </source>
</evidence>
<accession>A0ABV1BVN9</accession>
<dbReference type="EMBL" id="JBBMER010000005">
    <property type="protein sequence ID" value="MEQ2379817.1"/>
    <property type="molecule type" value="Genomic_DNA"/>
</dbReference>
<evidence type="ECO:0000256" key="7">
    <source>
        <dbReference type="PIRNR" id="PIRNR016636"/>
    </source>
</evidence>
<evidence type="ECO:0000256" key="6">
    <source>
        <dbReference type="ARBA" id="ARBA00023136"/>
    </source>
</evidence>
<evidence type="ECO:0000313" key="10">
    <source>
        <dbReference type="Proteomes" id="UP001442364"/>
    </source>
</evidence>
<feature type="transmembrane region" description="Helical" evidence="8">
    <location>
        <begin position="370"/>
        <end position="387"/>
    </location>
</feature>
<keyword evidence="5 8" id="KW-1133">Transmembrane helix</keyword>
<dbReference type="PIRSF" id="PIRSF500217">
    <property type="entry name" value="AlgI"/>
    <property type="match status" value="1"/>
</dbReference>
<reference evidence="9 10" key="1">
    <citation type="submission" date="2024-03" db="EMBL/GenBank/DDBJ databases">
        <title>Human intestinal bacterial collection.</title>
        <authorList>
            <person name="Pauvert C."/>
            <person name="Hitch T.C.A."/>
            <person name="Clavel T."/>
        </authorList>
    </citation>
    <scope>NUCLEOTIDE SEQUENCE [LARGE SCALE GENOMIC DNA]</scope>
    <source>
        <strain evidence="9 10">CLA-AA-H255</strain>
    </source>
</reference>
<comment type="subcellular location">
    <subcellularLocation>
        <location evidence="1">Cell membrane</location>
        <topology evidence="1">Multi-pass membrane protein</topology>
    </subcellularLocation>
</comment>
<keyword evidence="7 9" id="KW-0012">Acyltransferase</keyword>
<keyword evidence="3 7" id="KW-1003">Cell membrane</keyword>
<feature type="transmembrane region" description="Helical" evidence="8">
    <location>
        <begin position="100"/>
        <end position="118"/>
    </location>
</feature>
<comment type="caution">
    <text evidence="9">The sequence shown here is derived from an EMBL/GenBank/DDBJ whole genome shotgun (WGS) entry which is preliminary data.</text>
</comment>
<dbReference type="InterPro" id="IPR028362">
    <property type="entry name" value="AlgI"/>
</dbReference>
<feature type="transmembrane region" description="Helical" evidence="8">
    <location>
        <begin position="5"/>
        <end position="22"/>
    </location>
</feature>
<evidence type="ECO:0000256" key="1">
    <source>
        <dbReference type="ARBA" id="ARBA00004651"/>
    </source>
</evidence>
<feature type="transmembrane region" description="Helical" evidence="8">
    <location>
        <begin position="138"/>
        <end position="161"/>
    </location>
</feature>
<keyword evidence="10" id="KW-1185">Reference proteome</keyword>
<sequence length="527" mass="60637">MSFTTVAFFVFLLAGIVVYYVLPKNVQWIWLLILSYIYYFTFSIKASLFMVFATVTIYFGGIWLQNIQNTGDRYLKDNKETLSREDKKAYKESLRRKKRWVLFLILLLDFGMLAVVKYSNFAIENINSVLGLMGKEPIGLLGMGLPLGISFFTFQSVSYAIDVYQGKYECEKNIFKMGLFVSFFPQLLQGPIGRYDRLGKQLYSGHSFNLKNVEYGLQRIGWGLFKKVVIADRAAVLVLNVFNNYEAYSGFHYIMAVLMYSVDLYMDFSGGIDIVIGAAQMFGITMDENFRQPYFSKSIGEFWRRWHITLGTWMKDYIFYPMSLSKKMNKFGKWGKKHFGNTFGRTLPICFANIVIFFIVGIWHGAAWKYIAYGLYNGFIIAISNLLEPVYKKLLNKFHINATSRGWTLWQIIRTFILVNIGWYFDMADSVSQALCMIRWSIQGFSLSQFNSSLLDLGIEARDYIIIIAGCIIVFIISVLKEKGIAIRESIAAKPLAVRWAAYYALIAVILIFGYIGATQGFIYANF</sequence>
<keyword evidence="7 9" id="KW-0808">Transferase</keyword>
<dbReference type="PIRSF" id="PIRSF016636">
    <property type="entry name" value="AlgI_DltB"/>
    <property type="match status" value="1"/>
</dbReference>
<dbReference type="PANTHER" id="PTHR13285">
    <property type="entry name" value="ACYLTRANSFERASE"/>
    <property type="match status" value="1"/>
</dbReference>
<dbReference type="InterPro" id="IPR004299">
    <property type="entry name" value="MBOAT_fam"/>
</dbReference>
<feature type="transmembrane region" description="Helical" evidence="8">
    <location>
        <begin position="28"/>
        <end position="59"/>
    </location>
</feature>
<feature type="transmembrane region" description="Helical" evidence="8">
    <location>
        <begin position="407"/>
        <end position="425"/>
    </location>
</feature>
<dbReference type="EC" id="2.3.-.-" evidence="9"/>
<dbReference type="PANTHER" id="PTHR13285:SF18">
    <property type="entry name" value="PROTEIN-CYSTEINE N-PALMITOYLTRANSFERASE RASP"/>
    <property type="match status" value="1"/>
</dbReference>
<feature type="transmembrane region" description="Helical" evidence="8">
    <location>
        <begin position="464"/>
        <end position="480"/>
    </location>
</feature>
<evidence type="ECO:0000256" key="2">
    <source>
        <dbReference type="ARBA" id="ARBA00010323"/>
    </source>
</evidence>
<dbReference type="InterPro" id="IPR051085">
    <property type="entry name" value="MB_O-acyltransferase"/>
</dbReference>
<feature type="transmembrane region" description="Helical" evidence="8">
    <location>
        <begin position="501"/>
        <end position="525"/>
    </location>
</feature>
<dbReference type="GO" id="GO:0016746">
    <property type="term" value="F:acyltransferase activity"/>
    <property type="evidence" value="ECO:0007669"/>
    <property type="project" value="UniProtKB-KW"/>
</dbReference>